<evidence type="ECO:0000259" key="2">
    <source>
        <dbReference type="Pfam" id="PF01361"/>
    </source>
</evidence>
<sequence>NDRAVRAELVAELTRTTARVAGCPREAVTVLVRDVPRGHWATGGVLADEPADRPAGTR</sequence>
<name>A0ABY6C5B3_9ACTN</name>
<evidence type="ECO:0000256" key="1">
    <source>
        <dbReference type="ARBA" id="ARBA00023235"/>
    </source>
</evidence>
<gene>
    <name evidence="3" type="ORF">N6Q81_17715</name>
</gene>
<proteinExistence type="predicted"/>
<protein>
    <submittedName>
        <fullName evidence="3">Tautomerase family protein</fullName>
    </submittedName>
</protein>
<dbReference type="Pfam" id="PF01361">
    <property type="entry name" value="Tautomerase"/>
    <property type="match status" value="1"/>
</dbReference>
<evidence type="ECO:0000313" key="3">
    <source>
        <dbReference type="EMBL" id="UXI83183.1"/>
    </source>
</evidence>
<keyword evidence="4" id="KW-1185">Reference proteome</keyword>
<feature type="non-terminal residue" evidence="3">
    <location>
        <position position="1"/>
    </location>
</feature>
<keyword evidence="1" id="KW-0413">Isomerase</keyword>
<dbReference type="Proteomes" id="UP001064390">
    <property type="component" value="Chromosome"/>
</dbReference>
<accession>A0ABY6C5B3</accession>
<dbReference type="Gene3D" id="3.30.429.10">
    <property type="entry name" value="Macrophage Migration Inhibitory Factor"/>
    <property type="match status" value="1"/>
</dbReference>
<feature type="domain" description="4-oxalocrotonate tautomerase-like" evidence="2">
    <location>
        <begin position="6"/>
        <end position="46"/>
    </location>
</feature>
<dbReference type="InterPro" id="IPR014347">
    <property type="entry name" value="Tautomerase/MIF_sf"/>
</dbReference>
<dbReference type="EMBL" id="CP104697">
    <property type="protein sequence ID" value="UXI83183.1"/>
    <property type="molecule type" value="Genomic_DNA"/>
</dbReference>
<organism evidence="3 4">
    <name type="scientific">Streptomyces vinaceusdrappus</name>
    <dbReference type="NCBI Taxonomy" id="67376"/>
    <lineage>
        <taxon>Bacteria</taxon>
        <taxon>Bacillati</taxon>
        <taxon>Actinomycetota</taxon>
        <taxon>Actinomycetes</taxon>
        <taxon>Kitasatosporales</taxon>
        <taxon>Streptomycetaceae</taxon>
        <taxon>Streptomyces</taxon>
        <taxon>Streptomyces rochei group</taxon>
    </lineage>
</organism>
<dbReference type="InterPro" id="IPR004370">
    <property type="entry name" value="4-OT-like_dom"/>
</dbReference>
<dbReference type="SUPFAM" id="SSF55331">
    <property type="entry name" value="Tautomerase/MIF"/>
    <property type="match status" value="1"/>
</dbReference>
<reference evidence="3" key="1">
    <citation type="submission" date="2022-09" db="EMBL/GenBank/DDBJ databases">
        <title>Streptomyces vinaceusdrappus strain AC-40.</title>
        <authorList>
            <person name="Sedeek A.M."/>
            <person name="Salah I."/>
            <person name="Kamel H.L."/>
            <person name="Soltan M.A."/>
            <person name="Elsayed T.R."/>
        </authorList>
    </citation>
    <scope>NUCLEOTIDE SEQUENCE</scope>
    <source>
        <strain evidence="3">AC-40</strain>
    </source>
</reference>
<evidence type="ECO:0000313" key="4">
    <source>
        <dbReference type="Proteomes" id="UP001064390"/>
    </source>
</evidence>